<dbReference type="PANTHER" id="PTHR37422">
    <property type="entry name" value="TEICHURONIC ACID BIOSYNTHESIS PROTEIN TUAE"/>
    <property type="match status" value="1"/>
</dbReference>
<evidence type="ECO:0000256" key="4">
    <source>
        <dbReference type="ARBA" id="ARBA00023136"/>
    </source>
</evidence>
<feature type="transmembrane region" description="Helical" evidence="5">
    <location>
        <begin position="227"/>
        <end position="246"/>
    </location>
</feature>
<keyword evidence="8" id="KW-1185">Reference proteome</keyword>
<proteinExistence type="predicted"/>
<comment type="subcellular location">
    <subcellularLocation>
        <location evidence="1">Membrane</location>
        <topology evidence="1">Multi-pass membrane protein</topology>
    </subcellularLocation>
</comment>
<reference evidence="7 8" key="1">
    <citation type="submission" date="2014-03" db="EMBL/GenBank/DDBJ databases">
        <title>Bradyrhizobium valentinum sp. nov., isolated from effective nodules of Lupinus mariae-josephae, a lupine endemic of basic-lime soils in Eastern Spain.</title>
        <authorList>
            <person name="Duran D."/>
            <person name="Rey L."/>
            <person name="Navarro A."/>
            <person name="Busquets A."/>
            <person name="Imperial J."/>
            <person name="Ruiz-Argueso T."/>
        </authorList>
    </citation>
    <scope>NUCLEOTIDE SEQUENCE [LARGE SCALE GENOMIC DNA]</scope>
    <source>
        <strain evidence="7 8">LmjM3</strain>
    </source>
</reference>
<organism evidence="7 8">
    <name type="scientific">Bradyrhizobium valentinum</name>
    <dbReference type="NCBI Taxonomy" id="1518501"/>
    <lineage>
        <taxon>Bacteria</taxon>
        <taxon>Pseudomonadati</taxon>
        <taxon>Pseudomonadota</taxon>
        <taxon>Alphaproteobacteria</taxon>
        <taxon>Hyphomicrobiales</taxon>
        <taxon>Nitrobacteraceae</taxon>
        <taxon>Bradyrhizobium</taxon>
    </lineage>
</organism>
<feature type="transmembrane region" description="Helical" evidence="5">
    <location>
        <begin position="423"/>
        <end position="441"/>
    </location>
</feature>
<keyword evidence="4 5" id="KW-0472">Membrane</keyword>
<feature type="transmembrane region" description="Helical" evidence="5">
    <location>
        <begin position="56"/>
        <end position="76"/>
    </location>
</feature>
<dbReference type="AlphaFoldDB" id="A0A0R3L7G9"/>
<dbReference type="RefSeq" id="WP_057852901.1">
    <property type="nucleotide sequence ID" value="NZ_LLXX01000143.1"/>
</dbReference>
<feature type="transmembrane region" description="Helical" evidence="5">
    <location>
        <begin position="188"/>
        <end position="207"/>
    </location>
</feature>
<dbReference type="Proteomes" id="UP000051913">
    <property type="component" value="Unassembled WGS sequence"/>
</dbReference>
<dbReference type="EMBL" id="LLXX01000143">
    <property type="protein sequence ID" value="KRR03134.1"/>
    <property type="molecule type" value="Genomic_DNA"/>
</dbReference>
<keyword evidence="2 5" id="KW-0812">Transmembrane</keyword>
<evidence type="ECO:0000313" key="7">
    <source>
        <dbReference type="EMBL" id="KRR03134.1"/>
    </source>
</evidence>
<name>A0A0R3L7G9_9BRAD</name>
<keyword evidence="3 5" id="KW-1133">Transmembrane helix</keyword>
<sequence>MTASSVHLWITVLVLVLAPLFFGSVDLFWIAVWTILLSTSALCGVVAPMSSSQSRVLLGFLALCGVYALVAVVQVVPDAISQLNDLSWHRANEILNLNALPRISSRAEIPPIAAGHFLLFTTSFVSAFCLGVSQRNFEIIVRFAQYSILAYVAYGLAAFAFTPNTVLWAPKLAYQGSLTATFINRNTAATFVGAGVILWSCSAFFSIQSFQFSSLRLLLLSKLNEDLAFKIILRSAAALMCFFALLLTGSRAGLICTCFGLMVAIILMVANRRKARFWFIAVSVSAAIALVVLLLSRMGQIVTRGLLDEARWSVYEFCVEAVRQRPLLGAGVGSFADLFPSLRTNDFSSGGVWDYAHSTILEIAVEMGIPVAAMVVIAALASFFILARAALMSKDRSRSSLAAIAGIVVLSYLHSLVDFSLQIPGYLIVFGILLGCGLARASSTCQSKQPAITQSS</sequence>
<dbReference type="InterPro" id="IPR051533">
    <property type="entry name" value="WaaL-like"/>
</dbReference>
<feature type="transmembrane region" description="Helical" evidence="5">
    <location>
        <begin position="367"/>
        <end position="387"/>
    </location>
</feature>
<feature type="transmembrane region" description="Helical" evidence="5">
    <location>
        <begin position="112"/>
        <end position="131"/>
    </location>
</feature>
<evidence type="ECO:0000313" key="8">
    <source>
        <dbReference type="Proteomes" id="UP000051913"/>
    </source>
</evidence>
<feature type="transmembrane region" description="Helical" evidence="5">
    <location>
        <begin position="277"/>
        <end position="296"/>
    </location>
</feature>
<dbReference type="OrthoDB" id="4391260at2"/>
<dbReference type="STRING" id="1518501.CQ10_09675"/>
<dbReference type="InterPro" id="IPR007016">
    <property type="entry name" value="O-antigen_ligase-rel_domated"/>
</dbReference>
<comment type="caution">
    <text evidence="7">The sequence shown here is derived from an EMBL/GenBank/DDBJ whole genome shotgun (WGS) entry which is preliminary data.</text>
</comment>
<gene>
    <name evidence="7" type="ORF">CP49_04090</name>
</gene>
<dbReference type="GO" id="GO:0016020">
    <property type="term" value="C:membrane"/>
    <property type="evidence" value="ECO:0007669"/>
    <property type="project" value="UniProtKB-SubCell"/>
</dbReference>
<feature type="transmembrane region" description="Helical" evidence="5">
    <location>
        <begin position="28"/>
        <end position="49"/>
    </location>
</feature>
<feature type="transmembrane region" description="Helical" evidence="5">
    <location>
        <begin position="143"/>
        <end position="168"/>
    </location>
</feature>
<evidence type="ECO:0000256" key="5">
    <source>
        <dbReference type="SAM" id="Phobius"/>
    </source>
</evidence>
<feature type="transmembrane region" description="Helical" evidence="5">
    <location>
        <begin position="399"/>
        <end position="417"/>
    </location>
</feature>
<accession>A0A0R3L7G9</accession>
<dbReference type="Pfam" id="PF04932">
    <property type="entry name" value="Wzy_C"/>
    <property type="match status" value="1"/>
</dbReference>
<feature type="transmembrane region" description="Helical" evidence="5">
    <location>
        <begin position="5"/>
        <end position="22"/>
    </location>
</feature>
<feature type="domain" description="O-antigen ligase-related" evidence="6">
    <location>
        <begin position="237"/>
        <end position="375"/>
    </location>
</feature>
<feature type="transmembrane region" description="Helical" evidence="5">
    <location>
        <begin position="252"/>
        <end position="270"/>
    </location>
</feature>
<evidence type="ECO:0000256" key="1">
    <source>
        <dbReference type="ARBA" id="ARBA00004141"/>
    </source>
</evidence>
<protein>
    <recommendedName>
        <fullName evidence="6">O-antigen ligase-related domain-containing protein</fullName>
    </recommendedName>
</protein>
<dbReference type="PANTHER" id="PTHR37422:SF23">
    <property type="entry name" value="TEICHURONIC ACID BIOSYNTHESIS PROTEIN TUAE"/>
    <property type="match status" value="1"/>
</dbReference>
<evidence type="ECO:0000256" key="3">
    <source>
        <dbReference type="ARBA" id="ARBA00022989"/>
    </source>
</evidence>
<evidence type="ECO:0000256" key="2">
    <source>
        <dbReference type="ARBA" id="ARBA00022692"/>
    </source>
</evidence>
<evidence type="ECO:0000259" key="6">
    <source>
        <dbReference type="Pfam" id="PF04932"/>
    </source>
</evidence>